<keyword evidence="2" id="KW-0479">Metal-binding</keyword>
<keyword evidence="5" id="KW-0862">Zinc</keyword>
<evidence type="ECO:0000256" key="4">
    <source>
        <dbReference type="ARBA" id="ARBA00022771"/>
    </source>
</evidence>
<evidence type="ECO:0000259" key="11">
    <source>
        <dbReference type="PROSITE" id="PS50157"/>
    </source>
</evidence>
<dbReference type="FunFam" id="3.30.160.60:FF:000446">
    <property type="entry name" value="Zinc finger protein"/>
    <property type="match status" value="1"/>
</dbReference>
<reference evidence="12" key="1">
    <citation type="submission" date="2021-12" db="EMBL/GenBank/DDBJ databases">
        <authorList>
            <person name="King R."/>
        </authorList>
    </citation>
    <scope>NUCLEOTIDE SEQUENCE</scope>
</reference>
<evidence type="ECO:0000256" key="1">
    <source>
        <dbReference type="ARBA" id="ARBA00004123"/>
    </source>
</evidence>
<feature type="domain" description="C2H2-type" evidence="11">
    <location>
        <begin position="331"/>
        <end position="358"/>
    </location>
</feature>
<organism evidence="12 13">
    <name type="scientific">Chrysodeixis includens</name>
    <name type="common">Soybean looper</name>
    <name type="synonym">Pseudoplusia includens</name>
    <dbReference type="NCBI Taxonomy" id="689277"/>
    <lineage>
        <taxon>Eukaryota</taxon>
        <taxon>Metazoa</taxon>
        <taxon>Ecdysozoa</taxon>
        <taxon>Arthropoda</taxon>
        <taxon>Hexapoda</taxon>
        <taxon>Insecta</taxon>
        <taxon>Pterygota</taxon>
        <taxon>Neoptera</taxon>
        <taxon>Endopterygota</taxon>
        <taxon>Lepidoptera</taxon>
        <taxon>Glossata</taxon>
        <taxon>Ditrysia</taxon>
        <taxon>Noctuoidea</taxon>
        <taxon>Noctuidae</taxon>
        <taxon>Plusiinae</taxon>
        <taxon>Chrysodeixis</taxon>
    </lineage>
</organism>
<evidence type="ECO:0000256" key="7">
    <source>
        <dbReference type="ARBA" id="ARBA00023242"/>
    </source>
</evidence>
<keyword evidence="6" id="KW-0238">DNA-binding</keyword>
<dbReference type="GO" id="GO:0000978">
    <property type="term" value="F:RNA polymerase II cis-regulatory region sequence-specific DNA binding"/>
    <property type="evidence" value="ECO:0007669"/>
    <property type="project" value="TreeGrafter"/>
</dbReference>
<dbReference type="GO" id="GO:0005634">
    <property type="term" value="C:nucleus"/>
    <property type="evidence" value="ECO:0007669"/>
    <property type="project" value="UniProtKB-SubCell"/>
</dbReference>
<dbReference type="InterPro" id="IPR013087">
    <property type="entry name" value="Znf_C2H2_type"/>
</dbReference>
<dbReference type="AlphaFoldDB" id="A0A9P0FXX2"/>
<feature type="domain" description="C2H2-type" evidence="11">
    <location>
        <begin position="294"/>
        <end position="322"/>
    </location>
</feature>
<dbReference type="InterPro" id="IPR050527">
    <property type="entry name" value="Snail/Krueppel_Znf"/>
</dbReference>
<dbReference type="Proteomes" id="UP001154114">
    <property type="component" value="Chromosome 31"/>
</dbReference>
<comment type="subcellular location">
    <subcellularLocation>
        <location evidence="1">Nucleus</location>
    </subcellularLocation>
</comment>
<keyword evidence="4 9" id="KW-0863">Zinc-finger</keyword>
<evidence type="ECO:0000256" key="6">
    <source>
        <dbReference type="ARBA" id="ARBA00023125"/>
    </source>
</evidence>
<accession>A0A9P0FXX2</accession>
<keyword evidence="3" id="KW-0677">Repeat</keyword>
<evidence type="ECO:0000256" key="3">
    <source>
        <dbReference type="ARBA" id="ARBA00022737"/>
    </source>
</evidence>
<keyword evidence="13" id="KW-1185">Reference proteome</keyword>
<dbReference type="PROSITE" id="PS50157">
    <property type="entry name" value="ZINC_FINGER_C2H2_2"/>
    <property type="match status" value="4"/>
</dbReference>
<evidence type="ECO:0000256" key="2">
    <source>
        <dbReference type="ARBA" id="ARBA00022723"/>
    </source>
</evidence>
<dbReference type="Pfam" id="PF05605">
    <property type="entry name" value="zf-Di19"/>
    <property type="match status" value="1"/>
</dbReference>
<dbReference type="Pfam" id="PF00096">
    <property type="entry name" value="zf-C2H2"/>
    <property type="match status" value="2"/>
</dbReference>
<evidence type="ECO:0000256" key="10">
    <source>
        <dbReference type="SAM" id="MobiDB-lite"/>
    </source>
</evidence>
<feature type="domain" description="C2H2-type" evidence="11">
    <location>
        <begin position="359"/>
        <end position="386"/>
    </location>
</feature>
<dbReference type="GO" id="GO:0008270">
    <property type="term" value="F:zinc ion binding"/>
    <property type="evidence" value="ECO:0007669"/>
    <property type="project" value="UniProtKB-KW"/>
</dbReference>
<dbReference type="Gene3D" id="3.30.160.60">
    <property type="entry name" value="Classic Zinc Finger"/>
    <property type="match status" value="3"/>
</dbReference>
<feature type="domain" description="C2H2-type" evidence="11">
    <location>
        <begin position="265"/>
        <end position="293"/>
    </location>
</feature>
<feature type="region of interest" description="Disordered" evidence="10">
    <location>
        <begin position="115"/>
        <end position="137"/>
    </location>
</feature>
<evidence type="ECO:0000256" key="9">
    <source>
        <dbReference type="PROSITE-ProRule" id="PRU00042"/>
    </source>
</evidence>
<dbReference type="SUPFAM" id="SSF57667">
    <property type="entry name" value="beta-beta-alpha zinc fingers"/>
    <property type="match status" value="2"/>
</dbReference>
<sequence length="386" mass="43490">MSRLLELINQDVIETIQSHTLFCICCLKRNVDFINITTCSHSDYLYNFTRPELKPINEVICHTCHRILKKIKQFKLQVMQSFNLLTTQALNMETADKVKPSFGFVKVVDINIPSENPNPREADSNAIVPPDKATEPTLAKPVNKKQKKNKKEALNIIDDNASVKLFAAVEMEEAAITEYMETIVVKEEASVMDPLACSGKTATPELPAIVKIEGNPMMEEETQVPEVVIENAVTGVISRIAGTDAVVCSDPGRAKDDMPKLTAGFPCPMCNKGYQTKEAMQDHFNYQHLGKTVHKCPVCDKPMASLQHVERHMIAMHGQKKDKPRNHEKTHICKVCGRSFKYKRALTQHEPIHSGGRSLSCDICQKTFKQRTALYSHRKLIHNVIR</sequence>
<protein>
    <recommendedName>
        <fullName evidence="11">C2H2-type domain-containing protein</fullName>
    </recommendedName>
</protein>
<dbReference type="GO" id="GO:0000981">
    <property type="term" value="F:DNA-binding transcription factor activity, RNA polymerase II-specific"/>
    <property type="evidence" value="ECO:0007669"/>
    <property type="project" value="TreeGrafter"/>
</dbReference>
<dbReference type="OrthoDB" id="7852576at2759"/>
<dbReference type="PANTHER" id="PTHR24388">
    <property type="entry name" value="ZINC FINGER PROTEIN"/>
    <property type="match status" value="1"/>
</dbReference>
<gene>
    <name evidence="12" type="ORF">CINC_LOCUS10117</name>
</gene>
<dbReference type="EMBL" id="LR824034">
    <property type="protein sequence ID" value="CAH0602490.1"/>
    <property type="molecule type" value="Genomic_DNA"/>
</dbReference>
<evidence type="ECO:0000256" key="5">
    <source>
        <dbReference type="ARBA" id="ARBA00022833"/>
    </source>
</evidence>
<keyword evidence="7" id="KW-0539">Nucleus</keyword>
<evidence type="ECO:0000313" key="13">
    <source>
        <dbReference type="Proteomes" id="UP001154114"/>
    </source>
</evidence>
<evidence type="ECO:0000256" key="8">
    <source>
        <dbReference type="ARBA" id="ARBA00037948"/>
    </source>
</evidence>
<dbReference type="InterPro" id="IPR036236">
    <property type="entry name" value="Znf_C2H2_sf"/>
</dbReference>
<dbReference type="PROSITE" id="PS00028">
    <property type="entry name" value="ZINC_FINGER_C2H2_1"/>
    <property type="match status" value="4"/>
</dbReference>
<dbReference type="SMART" id="SM00355">
    <property type="entry name" value="ZnF_C2H2"/>
    <property type="match status" value="4"/>
</dbReference>
<dbReference type="InterPro" id="IPR008598">
    <property type="entry name" value="Di19_Zn-bd"/>
</dbReference>
<dbReference type="PANTHER" id="PTHR24388:SF54">
    <property type="entry name" value="PROTEIN ESCARGOT"/>
    <property type="match status" value="1"/>
</dbReference>
<proteinExistence type="inferred from homology"/>
<evidence type="ECO:0000313" key="12">
    <source>
        <dbReference type="EMBL" id="CAH0602490.1"/>
    </source>
</evidence>
<comment type="similarity">
    <text evidence="8">Belongs to the snail C2H2-type zinc-finger protein family.</text>
</comment>
<name>A0A9P0FXX2_CHRIL</name>